<reference evidence="2 3" key="1">
    <citation type="submission" date="2016-11" db="EMBL/GenBank/DDBJ databases">
        <authorList>
            <person name="Jaros S."/>
            <person name="Januszkiewicz K."/>
            <person name="Wedrychowicz H."/>
        </authorList>
    </citation>
    <scope>NUCLEOTIDE SEQUENCE [LARGE SCALE GENOMIC DNA]</scope>
    <source>
        <strain evidence="2 3">DSM 25660</strain>
    </source>
</reference>
<dbReference type="STRING" id="1124188.SAMN05444377_11757"/>
<dbReference type="RefSeq" id="WP_073365027.1">
    <property type="nucleotide sequence ID" value="NZ_FQVQ01000017.1"/>
</dbReference>
<protein>
    <submittedName>
        <fullName evidence="2">Uncharacterized protein</fullName>
    </submittedName>
</protein>
<dbReference type="EMBL" id="FQVQ01000017">
    <property type="protein sequence ID" value="SHF73998.1"/>
    <property type="molecule type" value="Genomic_DNA"/>
</dbReference>
<dbReference type="Proteomes" id="UP000184147">
    <property type="component" value="Unassembled WGS sequence"/>
</dbReference>
<sequence>MTKFQLLNLILVLISFNSNAQPKAVEVLNIYWDWQSRMEYRNVKCDTLYYSKNIQDSIIDSTIAVIKKTNKFKICNLYKANNNKYFKITKKEKEFILSELYKLKGEVWNDSLLPNSKAIDKNNFAEVFKITKKLATENECLMCSIIYTFSKPIFLRKNKYCLILNQRNYDVNEKQLSFLFLIWERNRWEQYADIYVHFD</sequence>
<keyword evidence="3" id="KW-1185">Reference proteome</keyword>
<dbReference type="OrthoDB" id="1363777at2"/>
<feature type="signal peptide" evidence="1">
    <location>
        <begin position="1"/>
        <end position="20"/>
    </location>
</feature>
<keyword evidence="1" id="KW-0732">Signal</keyword>
<feature type="chain" id="PRO_5013064591" evidence="1">
    <location>
        <begin position="21"/>
        <end position="199"/>
    </location>
</feature>
<accession>A0A1M5E424</accession>
<evidence type="ECO:0000313" key="3">
    <source>
        <dbReference type="Proteomes" id="UP000184147"/>
    </source>
</evidence>
<proteinExistence type="predicted"/>
<dbReference type="AlphaFoldDB" id="A0A1M5E424"/>
<evidence type="ECO:0000313" key="2">
    <source>
        <dbReference type="EMBL" id="SHF73998.1"/>
    </source>
</evidence>
<name>A0A1M5E424_9FLAO</name>
<organism evidence="2 3">
    <name type="scientific">Flavobacterium fontis</name>
    <dbReference type="NCBI Taxonomy" id="1124188"/>
    <lineage>
        <taxon>Bacteria</taxon>
        <taxon>Pseudomonadati</taxon>
        <taxon>Bacteroidota</taxon>
        <taxon>Flavobacteriia</taxon>
        <taxon>Flavobacteriales</taxon>
        <taxon>Flavobacteriaceae</taxon>
        <taxon>Flavobacterium</taxon>
    </lineage>
</organism>
<evidence type="ECO:0000256" key="1">
    <source>
        <dbReference type="SAM" id="SignalP"/>
    </source>
</evidence>
<gene>
    <name evidence="2" type="ORF">SAMN05444377_11757</name>
</gene>